<dbReference type="RefSeq" id="XP_028535716.1">
    <property type="nucleotide sequence ID" value="XM_028678585.1"/>
</dbReference>
<reference evidence="3 4" key="1">
    <citation type="submission" date="2015-04" db="EMBL/GenBank/DDBJ databases">
        <authorList>
            <consortium name="Pathogen Informatics"/>
        </authorList>
    </citation>
    <scope>NUCLEOTIDE SEQUENCE [LARGE SCALE GENOMIC DNA]</scope>
    <source>
        <strain evidence="3 4">SGS1</strain>
    </source>
</reference>
<evidence type="ECO:0000313" key="4">
    <source>
        <dbReference type="Proteomes" id="UP000220158"/>
    </source>
</evidence>
<dbReference type="VEuPathDB" id="PlasmoDB:PRELSG_1306700"/>
<feature type="transmembrane region" description="Helical" evidence="2">
    <location>
        <begin position="279"/>
        <end position="300"/>
    </location>
</feature>
<evidence type="ECO:0000313" key="3">
    <source>
        <dbReference type="EMBL" id="CRH03709.1"/>
    </source>
</evidence>
<dbReference type="Proteomes" id="UP000220158">
    <property type="component" value="Chromosome 13"/>
</dbReference>
<feature type="region of interest" description="Disordered" evidence="1">
    <location>
        <begin position="22"/>
        <end position="117"/>
    </location>
</feature>
<feature type="transmembrane region" description="Helical" evidence="2">
    <location>
        <begin position="187"/>
        <end position="211"/>
    </location>
</feature>
<feature type="transmembrane region" description="Helical" evidence="2">
    <location>
        <begin position="614"/>
        <end position="636"/>
    </location>
</feature>
<evidence type="ECO:0000256" key="1">
    <source>
        <dbReference type="SAM" id="MobiDB-lite"/>
    </source>
</evidence>
<feature type="transmembrane region" description="Helical" evidence="2">
    <location>
        <begin position="312"/>
        <end position="335"/>
    </location>
</feature>
<dbReference type="PANTHER" id="PTHR47430">
    <property type="entry name" value="GB|AAC33480.1"/>
    <property type="match status" value="1"/>
</dbReference>
<protein>
    <submittedName>
        <fullName evidence="3">Nucleoside transporter 2, putative</fullName>
    </submittedName>
</protein>
<dbReference type="AlphaFoldDB" id="A0A1J1HDU4"/>
<keyword evidence="4" id="KW-1185">Reference proteome</keyword>
<evidence type="ECO:0000256" key="2">
    <source>
        <dbReference type="SAM" id="Phobius"/>
    </source>
</evidence>
<dbReference type="OrthoDB" id="375960at2759"/>
<keyword evidence="2" id="KW-0472">Membrane</keyword>
<sequence>MNILNIIGNDIEVHKKCNIGNENEENQLSKKNEEQQLSKKNKEQQLSKKNKEHQLSKKNEEQQLSKENKEQQLSKNNKEQRLSKKNEEQQLSKKNEEQQLSKKNEEQQLSKKNEESMFGKKCKETELIEEKDEIKEEKNMYQKYSKTNDNVIFSNITLCLMGISSVLLYYYVLNTTPHIHALLNKDIMISFTFFLYFFVLVIVSLISSLFLEVKIIIYDICFILSFILQLIYPYIVKYYYHKTFFFYFLISCIGAICSFLKTMIFSIASIVLNSSKIVCLSYGITGIYCFFLTSLFYYSIIKVDEDIQKLHLSLFITSSINCTFILCTFICYSFLKRTENFKRKFSIYIEERKRRESESCYYEKSEQKTLDTSYFVTINMTQENIDNKDQECALIKNGNISKEKKKNEEKENSCNADNQIKEKFILKNIPFNISINDNENNIVPVPTKKNFLNKFFSYKMLLKNFLKQAKLKIYLYKKAFNSLFCVFYNIFLKIIVFPVACPELWTKNVDERYILIGIVQIADCVSRIFPTIAQSFPIFNFFLLSQKKILLYSFARTFLSLLCLIIPFAKIYIFRNFIFKCLLIFTNVYLNGWFIILSFINIPDVLRSDNSLSNVAIVSSFGSTLLRVGLLIGYGASTIYKYFFTRYLIFI</sequence>
<feature type="transmembrane region" description="Helical" evidence="2">
    <location>
        <begin position="216"/>
        <end position="235"/>
    </location>
</feature>
<feature type="transmembrane region" description="Helical" evidence="2">
    <location>
        <begin position="247"/>
        <end position="272"/>
    </location>
</feature>
<feature type="compositionally biased region" description="Basic and acidic residues" evidence="1">
    <location>
        <begin position="27"/>
        <end position="46"/>
    </location>
</feature>
<name>A0A1J1HDU4_PLARL</name>
<dbReference type="GeneID" id="39738000"/>
<proteinExistence type="predicted"/>
<dbReference type="KEGG" id="prel:PRELSG_1306700"/>
<feature type="transmembrane region" description="Helical" evidence="2">
    <location>
        <begin position="549"/>
        <end position="569"/>
    </location>
</feature>
<feature type="compositionally biased region" description="Basic and acidic residues" evidence="1">
    <location>
        <begin position="52"/>
        <end position="117"/>
    </location>
</feature>
<accession>A0A1J1HDU4</accession>
<feature type="transmembrane region" description="Helical" evidence="2">
    <location>
        <begin position="151"/>
        <end position="172"/>
    </location>
</feature>
<keyword evidence="2" id="KW-0812">Transmembrane</keyword>
<dbReference type="PANTHER" id="PTHR47430:SF4">
    <property type="entry name" value="GB|AAC33480.1"/>
    <property type="match status" value="1"/>
</dbReference>
<dbReference type="EMBL" id="LN835308">
    <property type="protein sequence ID" value="CRH03709.1"/>
    <property type="molecule type" value="Genomic_DNA"/>
</dbReference>
<feature type="transmembrane region" description="Helical" evidence="2">
    <location>
        <begin position="581"/>
        <end position="602"/>
    </location>
</feature>
<keyword evidence="2" id="KW-1133">Transmembrane helix</keyword>
<organism evidence="3 4">
    <name type="scientific">Plasmodium relictum</name>
    <dbReference type="NCBI Taxonomy" id="85471"/>
    <lineage>
        <taxon>Eukaryota</taxon>
        <taxon>Sar</taxon>
        <taxon>Alveolata</taxon>
        <taxon>Apicomplexa</taxon>
        <taxon>Aconoidasida</taxon>
        <taxon>Haemosporida</taxon>
        <taxon>Plasmodiidae</taxon>
        <taxon>Plasmodium</taxon>
        <taxon>Plasmodium (Haemamoeba)</taxon>
    </lineage>
</organism>
<gene>
    <name evidence="3" type="primary">NT2</name>
    <name evidence="3" type="ORF">PRELSG_1306700</name>
</gene>
<feature type="transmembrane region" description="Helical" evidence="2">
    <location>
        <begin position="479"/>
        <end position="500"/>
    </location>
</feature>